<proteinExistence type="predicted"/>
<keyword evidence="1" id="KW-1133">Transmembrane helix</keyword>
<evidence type="ECO:0000313" key="3">
    <source>
        <dbReference type="Proteomes" id="UP001499909"/>
    </source>
</evidence>
<gene>
    <name evidence="2" type="ORF">GCM10022406_02590</name>
</gene>
<keyword evidence="3" id="KW-1185">Reference proteome</keyword>
<evidence type="ECO:0000256" key="1">
    <source>
        <dbReference type="SAM" id="Phobius"/>
    </source>
</evidence>
<evidence type="ECO:0000313" key="2">
    <source>
        <dbReference type="EMBL" id="GAA3919614.1"/>
    </source>
</evidence>
<comment type="caution">
    <text evidence="2">The sequence shown here is derived from an EMBL/GenBank/DDBJ whole genome shotgun (WGS) entry which is preliminary data.</text>
</comment>
<name>A0ABP7MBX9_9BACT</name>
<reference evidence="3" key="1">
    <citation type="journal article" date="2019" name="Int. J. Syst. Evol. Microbiol.">
        <title>The Global Catalogue of Microorganisms (GCM) 10K type strain sequencing project: providing services to taxonomists for standard genome sequencing and annotation.</title>
        <authorList>
            <consortium name="The Broad Institute Genomics Platform"/>
            <consortium name="The Broad Institute Genome Sequencing Center for Infectious Disease"/>
            <person name="Wu L."/>
            <person name="Ma J."/>
        </authorList>
    </citation>
    <scope>NUCLEOTIDE SEQUENCE [LARGE SCALE GENOMIC DNA]</scope>
    <source>
        <strain evidence="3">JCM 17214</strain>
    </source>
</reference>
<dbReference type="EMBL" id="BAABDH010000003">
    <property type="protein sequence ID" value="GAA3919614.1"/>
    <property type="molecule type" value="Genomic_DNA"/>
</dbReference>
<organism evidence="2 3">
    <name type="scientific">Hymenobacter algoricola</name>
    <dbReference type="NCBI Taxonomy" id="486267"/>
    <lineage>
        <taxon>Bacteria</taxon>
        <taxon>Pseudomonadati</taxon>
        <taxon>Bacteroidota</taxon>
        <taxon>Cytophagia</taxon>
        <taxon>Cytophagales</taxon>
        <taxon>Hymenobacteraceae</taxon>
        <taxon>Hymenobacter</taxon>
    </lineage>
</organism>
<keyword evidence="1" id="KW-0812">Transmembrane</keyword>
<keyword evidence="1" id="KW-0472">Membrane</keyword>
<dbReference type="Proteomes" id="UP001499909">
    <property type="component" value="Unassembled WGS sequence"/>
</dbReference>
<accession>A0ABP7MBX9</accession>
<feature type="transmembrane region" description="Helical" evidence="1">
    <location>
        <begin position="169"/>
        <end position="192"/>
    </location>
</feature>
<protein>
    <submittedName>
        <fullName evidence="2">Uncharacterized protein</fullName>
    </submittedName>
</protein>
<sequence length="196" mass="20429">MLLFLGLHTTAQAQDVILRTNGEELPAKVLTVQPTKISYVLPAAPTDTLYLNAPEVFMIRYANGTKEIIHASTYVAAPAPGLTPEQARAQGELDAVKYFKAPGAFWGTFGATVVSTPVYWLGGIATGAAVAATPPASRNLVVPDAALLKNPAYVSGYKQQAQRKKLSKAAAGFGVGVGTSVALVVVAVVVALSSQY</sequence>